<dbReference type="PANTHER" id="PTHR39196:SF1">
    <property type="entry name" value="PRIMOSOME, DNAD SUBUNIT"/>
    <property type="match status" value="1"/>
</dbReference>
<dbReference type="Pfam" id="PF14297">
    <property type="entry name" value="Lin1244_N"/>
    <property type="match status" value="1"/>
</dbReference>
<evidence type="ECO:0000313" key="3">
    <source>
        <dbReference type="Proteomes" id="UP000623678"/>
    </source>
</evidence>
<protein>
    <submittedName>
        <fullName evidence="2">DUF4373 domain-containing protein</fullName>
    </submittedName>
</protein>
<organism evidence="2 3">
    <name type="scientific">Youxingia wuxianensis</name>
    <dbReference type="NCBI Taxonomy" id="2763678"/>
    <lineage>
        <taxon>Bacteria</taxon>
        <taxon>Bacillati</taxon>
        <taxon>Bacillota</taxon>
        <taxon>Clostridia</taxon>
        <taxon>Eubacteriales</taxon>
        <taxon>Oscillospiraceae</taxon>
        <taxon>Youxingia</taxon>
    </lineage>
</organism>
<comment type="caution">
    <text evidence="2">The sequence shown here is derived from an EMBL/GenBank/DDBJ whole genome shotgun (WGS) entry which is preliminary data.</text>
</comment>
<evidence type="ECO:0000259" key="1">
    <source>
        <dbReference type="Pfam" id="PF14297"/>
    </source>
</evidence>
<dbReference type="AlphaFoldDB" id="A0A926ET08"/>
<dbReference type="RefSeq" id="WP_262395795.1">
    <property type="nucleotide sequence ID" value="NZ_JACRTD010000008.1"/>
</dbReference>
<name>A0A926ET08_9FIRM</name>
<proteinExistence type="predicted"/>
<dbReference type="Proteomes" id="UP000623678">
    <property type="component" value="Unassembled WGS sequence"/>
</dbReference>
<dbReference type="PANTHER" id="PTHR39196">
    <property type="entry name" value="PRIMOSOME, DNAD SUBUNIT"/>
    <property type="match status" value="1"/>
</dbReference>
<reference evidence="2" key="1">
    <citation type="submission" date="2020-08" db="EMBL/GenBank/DDBJ databases">
        <title>Genome public.</title>
        <authorList>
            <person name="Liu C."/>
            <person name="Sun Q."/>
        </authorList>
    </citation>
    <scope>NUCLEOTIDE SEQUENCE</scope>
    <source>
        <strain evidence="2">NSJ-64</strain>
    </source>
</reference>
<gene>
    <name evidence="2" type="ORF">H8705_10810</name>
</gene>
<keyword evidence="3" id="KW-1185">Reference proteome</keyword>
<sequence length="262" mass="30312">MVRSGIPYFPLDVQLDSKFELIEAEFGLTGFGVVVKLFQMIYGQDGYYIEWTNEVALLFAKRIGLGGSVVSEIVEAAVRRGIFDKNNYDKYRVLTSKGIQERYFETVSRRKIVEVKSKYLLVKVAQICKNADIKWENVDISSKNVDISEQSKEEKSIEEKSILCPEQKAPDQQAKITLPLNDKSEYPIFEDSIRRWIELYPGVDILSELRKMKGWLTANPKRRKTKSGIERFINGWLSREQDKARPRTKCEIKILDKGELPF</sequence>
<feature type="domain" description="Lin1244/Lin1753-like N-terminal" evidence="1">
    <location>
        <begin position="8"/>
        <end position="99"/>
    </location>
</feature>
<accession>A0A926ET08</accession>
<evidence type="ECO:0000313" key="2">
    <source>
        <dbReference type="EMBL" id="MBC8586072.1"/>
    </source>
</evidence>
<dbReference type="InterPro" id="IPR025400">
    <property type="entry name" value="Lin1244/Lin1753-like_N"/>
</dbReference>
<dbReference type="EMBL" id="JACRTD010000008">
    <property type="protein sequence ID" value="MBC8586072.1"/>
    <property type="molecule type" value="Genomic_DNA"/>
</dbReference>